<gene>
    <name evidence="4" type="ORF">D0809_02490</name>
    <name evidence="3" type="ORF">EV142_101325</name>
</gene>
<dbReference type="EMBL" id="QWDN01000001">
    <property type="protein sequence ID" value="TEB45893.1"/>
    <property type="molecule type" value="Genomic_DNA"/>
</dbReference>
<feature type="compositionally biased region" description="Basic residues" evidence="1">
    <location>
        <begin position="192"/>
        <end position="206"/>
    </location>
</feature>
<reference evidence="3" key="3">
    <citation type="submission" date="2019-03" db="EMBL/GenBank/DDBJ databases">
        <authorList>
            <person name="Whitman W."/>
            <person name="Huntemann M."/>
            <person name="Clum A."/>
            <person name="Pillay M."/>
            <person name="Palaniappan K."/>
            <person name="Varghese N."/>
            <person name="Mikhailova N."/>
            <person name="Stamatis D."/>
            <person name="Reddy T."/>
            <person name="Daum C."/>
            <person name="Shapiro N."/>
            <person name="Ivanova N."/>
            <person name="Kyrpides N."/>
            <person name="Woyke T."/>
        </authorList>
    </citation>
    <scope>NUCLEOTIDE SEQUENCE</scope>
    <source>
        <strain evidence="3">P5626</strain>
    </source>
</reference>
<dbReference type="Proteomes" id="UP000298340">
    <property type="component" value="Unassembled WGS sequence"/>
</dbReference>
<keyword evidence="5" id="KW-1185">Reference proteome</keyword>
<sequence length="493" mass="55920">MENRTEIGKKIKDKLADLDKNPSEFVWSKIETDLNKKRNKRILSWIIPGVIIAVLFCTLFYFNSDFQDKTQKSDNQAKQETTAKAPSQKTNLVSDQKQNQKSNPKLQKSGSDIVTRVKKTKSVKLIKESSKLVTSTNEYEEYEVVKKYKVILKKEQVTTKLIKSGTLKKTIQPKATENKLLIKKNKTTETKSKKKTKTHSTKHSKKVVYKPLATEIPKNKSPEKDAATQKTVSTPRVIEAKIDTIAKMDSLKLKKDTTPKREYKKTVYNTENKESDPELSVSVFYGPAISGSLNSASMIDPSMDNLATKHPVTSHYGVYVKTMYDKIGFRAGFSKINLKTSTRLDKDELIPNYNNIELKSEINIKQTFTGSNEVDLVQKLSYYELPIEFVYAFKKDESKIGMEAFTGFSFLISDKNQLSLKSEKVAMQNIGEAKNISGINFSYNLGIGISYKLNAKFSLDINPLFKYYLSTFKESGDAKPHSFSLQSGVSYKF</sequence>
<feature type="region of interest" description="Disordered" evidence="1">
    <location>
        <begin position="73"/>
        <end position="113"/>
    </location>
</feature>
<dbReference type="InterPro" id="IPR011250">
    <property type="entry name" value="OMP/PagP_B-barrel"/>
</dbReference>
<name>A0A4Y7UHF8_9FLAO</name>
<keyword evidence="2" id="KW-1133">Transmembrane helix</keyword>
<feature type="compositionally biased region" description="Polar residues" evidence="1">
    <location>
        <begin position="78"/>
        <end position="112"/>
    </location>
</feature>
<dbReference type="AlphaFoldDB" id="A0A4Y7UHF8"/>
<evidence type="ECO:0000313" key="4">
    <source>
        <dbReference type="EMBL" id="TEB45893.1"/>
    </source>
</evidence>
<dbReference type="Proteomes" id="UP000295270">
    <property type="component" value="Unassembled WGS sequence"/>
</dbReference>
<dbReference type="RefSeq" id="WP_132032056.1">
    <property type="nucleotide sequence ID" value="NZ_QWDN01000001.1"/>
</dbReference>
<feature type="transmembrane region" description="Helical" evidence="2">
    <location>
        <begin position="42"/>
        <end position="62"/>
    </location>
</feature>
<reference evidence="4 6" key="2">
    <citation type="journal article" date="2018" name="Syst. Appl. Microbiol.">
        <title>Flavobacterium circumlabens sp. nov. and Flavobacterium cupreum sp. nov., two psychrotrophic species isolated from Antarctic environmental samples.</title>
        <authorList>
            <person name="Kralova S."/>
            <person name="Busse H.J."/>
            <person name="Svec P."/>
            <person name="Maslanova I."/>
            <person name="Stankova E."/>
            <person name="Bartak M."/>
            <person name="Sedlacek I."/>
        </authorList>
    </citation>
    <scope>NUCLEOTIDE SEQUENCE [LARGE SCALE GENOMIC DNA]</scope>
    <source>
        <strain evidence="4 6">CCM 8828</strain>
    </source>
</reference>
<reference evidence="3 5" key="1">
    <citation type="journal article" date="2015" name="Stand. Genomic Sci.">
        <title>Genomic Encyclopedia of Bacterial and Archaeal Type Strains, Phase III: the genomes of soil and plant-associated and newly described type strains.</title>
        <authorList>
            <person name="Whitman W.B."/>
            <person name="Woyke T."/>
            <person name="Klenk H.P."/>
            <person name="Zhou Y."/>
            <person name="Lilburn T.G."/>
            <person name="Beck B.J."/>
            <person name="De Vos P."/>
            <person name="Vandamme P."/>
            <person name="Eisen J.A."/>
            <person name="Garrity G."/>
            <person name="Hugenholtz P."/>
            <person name="Kyrpides N.C."/>
        </authorList>
    </citation>
    <scope>NUCLEOTIDE SEQUENCE [LARGE SCALE GENOMIC DNA]</scope>
    <source>
        <strain evidence="3 5">P5626</strain>
    </source>
</reference>
<keyword evidence="2" id="KW-0472">Membrane</keyword>
<dbReference type="EMBL" id="SLWA01000001">
    <property type="protein sequence ID" value="TCN60750.1"/>
    <property type="molecule type" value="Genomic_DNA"/>
</dbReference>
<organism evidence="4 6">
    <name type="scientific">Flavobacterium circumlabens</name>
    <dbReference type="NCBI Taxonomy" id="2133765"/>
    <lineage>
        <taxon>Bacteria</taxon>
        <taxon>Pseudomonadati</taxon>
        <taxon>Bacteroidota</taxon>
        <taxon>Flavobacteriia</taxon>
        <taxon>Flavobacteriales</taxon>
        <taxon>Flavobacteriaceae</taxon>
        <taxon>Flavobacterium</taxon>
    </lineage>
</organism>
<protein>
    <submittedName>
        <fullName evidence="4">Uncharacterized protein</fullName>
    </submittedName>
</protein>
<accession>A0A4Y7UHF8</accession>
<evidence type="ECO:0000313" key="5">
    <source>
        <dbReference type="Proteomes" id="UP000295270"/>
    </source>
</evidence>
<keyword evidence="2" id="KW-0812">Transmembrane</keyword>
<comment type="caution">
    <text evidence="4">The sequence shown here is derived from an EMBL/GenBank/DDBJ whole genome shotgun (WGS) entry which is preliminary data.</text>
</comment>
<dbReference type="SUPFAM" id="SSF56925">
    <property type="entry name" value="OMPA-like"/>
    <property type="match status" value="1"/>
</dbReference>
<evidence type="ECO:0000313" key="3">
    <source>
        <dbReference type="EMBL" id="TCN60750.1"/>
    </source>
</evidence>
<feature type="region of interest" description="Disordered" evidence="1">
    <location>
        <begin position="183"/>
        <end position="206"/>
    </location>
</feature>
<proteinExistence type="predicted"/>
<evidence type="ECO:0000313" key="6">
    <source>
        <dbReference type="Proteomes" id="UP000298340"/>
    </source>
</evidence>
<evidence type="ECO:0000256" key="1">
    <source>
        <dbReference type="SAM" id="MobiDB-lite"/>
    </source>
</evidence>
<evidence type="ECO:0000256" key="2">
    <source>
        <dbReference type="SAM" id="Phobius"/>
    </source>
</evidence>
<dbReference type="OrthoDB" id="1319616at2"/>